<evidence type="ECO:0000313" key="26">
    <source>
        <dbReference type="Proteomes" id="UP000430508"/>
    </source>
</evidence>
<dbReference type="CDD" id="cd16922">
    <property type="entry name" value="HATPase_EvgS-ArcB-TorS-like"/>
    <property type="match status" value="1"/>
</dbReference>
<evidence type="ECO:0000256" key="13">
    <source>
        <dbReference type="ARBA" id="ARBA00022989"/>
    </source>
</evidence>
<evidence type="ECO:0000259" key="24">
    <source>
        <dbReference type="PROSITE" id="PS50113"/>
    </source>
</evidence>
<dbReference type="PANTHER" id="PTHR45339:SF1">
    <property type="entry name" value="HYBRID SIGNAL TRANSDUCTION HISTIDINE KINASE J"/>
    <property type="match status" value="1"/>
</dbReference>
<feature type="domain" description="Response regulatory" evidence="22">
    <location>
        <begin position="1040"/>
        <end position="1157"/>
    </location>
</feature>
<dbReference type="InterPro" id="IPR001789">
    <property type="entry name" value="Sig_transdc_resp-reg_receiver"/>
</dbReference>
<dbReference type="GO" id="GO:0006355">
    <property type="term" value="P:regulation of DNA-templated transcription"/>
    <property type="evidence" value="ECO:0007669"/>
    <property type="project" value="InterPro"/>
</dbReference>
<dbReference type="SMART" id="SM00388">
    <property type="entry name" value="HisKA"/>
    <property type="match status" value="1"/>
</dbReference>
<dbReference type="CDD" id="cd00082">
    <property type="entry name" value="HisKA"/>
    <property type="match status" value="1"/>
</dbReference>
<evidence type="ECO:0000259" key="23">
    <source>
        <dbReference type="PROSITE" id="PS50112"/>
    </source>
</evidence>
<dbReference type="Proteomes" id="UP000430508">
    <property type="component" value="Chromosome"/>
</dbReference>
<keyword evidence="11" id="KW-0418">Kinase</keyword>
<evidence type="ECO:0000256" key="17">
    <source>
        <dbReference type="ARBA" id="ARBA00064003"/>
    </source>
</evidence>
<feature type="domain" description="PAC" evidence="24">
    <location>
        <begin position="89"/>
        <end position="141"/>
    </location>
</feature>
<dbReference type="InterPro" id="IPR000700">
    <property type="entry name" value="PAS-assoc_C"/>
</dbReference>
<dbReference type="CDD" id="cd00130">
    <property type="entry name" value="PAS"/>
    <property type="match status" value="5"/>
</dbReference>
<feature type="domain" description="PAS" evidence="23">
    <location>
        <begin position="11"/>
        <end position="84"/>
    </location>
</feature>
<keyword evidence="8" id="KW-0808">Transferase</keyword>
<dbReference type="InterPro" id="IPR013767">
    <property type="entry name" value="PAS_fold"/>
</dbReference>
<reference evidence="25 26" key="1">
    <citation type="submission" date="2019-12" db="EMBL/GenBank/DDBJ databases">
        <title>Sequence classification of anaerobic respiratory reductive dehalogenases: First we see many, then we see few.</title>
        <authorList>
            <person name="Molenda O."/>
            <person name="Puentes Jacome L.A."/>
            <person name="Cao X."/>
            <person name="Nesbo C.L."/>
            <person name="Tang S."/>
            <person name="Morson N."/>
            <person name="Patron J."/>
            <person name="Lomheim L."/>
            <person name="Wishart D.S."/>
            <person name="Edwards E.A."/>
        </authorList>
    </citation>
    <scope>NUCLEOTIDE SEQUENCE [LARGE SCALE GENOMIC DNA]</scope>
    <source>
        <strain evidence="25 26">12DCA</strain>
    </source>
</reference>
<comment type="similarity">
    <text evidence="3">In the N-terminal section; belongs to the phytochrome family.</text>
</comment>
<evidence type="ECO:0000256" key="11">
    <source>
        <dbReference type="ARBA" id="ARBA00022777"/>
    </source>
</evidence>
<keyword evidence="14" id="KW-0902">Two-component regulatory system</keyword>
<organism evidence="25 26">
    <name type="scientific">Dehalobacter restrictus</name>
    <dbReference type="NCBI Taxonomy" id="55583"/>
    <lineage>
        <taxon>Bacteria</taxon>
        <taxon>Bacillati</taxon>
        <taxon>Bacillota</taxon>
        <taxon>Clostridia</taxon>
        <taxon>Eubacteriales</taxon>
        <taxon>Desulfitobacteriaceae</taxon>
        <taxon>Dehalobacter</taxon>
    </lineage>
</organism>
<dbReference type="InterPro" id="IPR001610">
    <property type="entry name" value="PAC"/>
</dbReference>
<dbReference type="InterPro" id="IPR004358">
    <property type="entry name" value="Sig_transdc_His_kin-like_C"/>
</dbReference>
<dbReference type="PROSITE" id="PS50112">
    <property type="entry name" value="PAS"/>
    <property type="match status" value="6"/>
</dbReference>
<dbReference type="GO" id="GO:0000155">
    <property type="term" value="F:phosphorelay sensor kinase activity"/>
    <property type="evidence" value="ECO:0007669"/>
    <property type="project" value="InterPro"/>
</dbReference>
<keyword evidence="6" id="KW-1003">Cell membrane</keyword>
<dbReference type="FunFam" id="3.30.565.10:FF:000010">
    <property type="entry name" value="Sensor histidine kinase RcsC"/>
    <property type="match status" value="1"/>
</dbReference>
<dbReference type="Gene3D" id="3.30.450.20">
    <property type="entry name" value="PAS domain"/>
    <property type="match status" value="6"/>
</dbReference>
<evidence type="ECO:0000256" key="20">
    <source>
        <dbReference type="PROSITE-ProRule" id="PRU00169"/>
    </source>
</evidence>
<dbReference type="InterPro" id="IPR000014">
    <property type="entry name" value="PAS"/>
</dbReference>
<evidence type="ECO:0000256" key="6">
    <source>
        <dbReference type="ARBA" id="ARBA00022475"/>
    </source>
</evidence>
<feature type="domain" description="PAS" evidence="23">
    <location>
        <begin position="406"/>
        <end position="456"/>
    </location>
</feature>
<accession>A0A857DGZ6</accession>
<name>A0A857DGZ6_9FIRM</name>
<feature type="domain" description="PAS" evidence="23">
    <location>
        <begin position="308"/>
        <end position="354"/>
    </location>
</feature>
<dbReference type="PROSITE" id="PS50113">
    <property type="entry name" value="PAC"/>
    <property type="match status" value="4"/>
</dbReference>
<evidence type="ECO:0000256" key="10">
    <source>
        <dbReference type="ARBA" id="ARBA00022741"/>
    </source>
</evidence>
<evidence type="ECO:0000256" key="2">
    <source>
        <dbReference type="ARBA" id="ARBA00004651"/>
    </source>
</evidence>
<dbReference type="SMART" id="SM00387">
    <property type="entry name" value="HATPase_c"/>
    <property type="match status" value="1"/>
</dbReference>
<dbReference type="InterPro" id="IPR035965">
    <property type="entry name" value="PAS-like_dom_sf"/>
</dbReference>
<dbReference type="Pfam" id="PF08447">
    <property type="entry name" value="PAS_3"/>
    <property type="match status" value="1"/>
</dbReference>
<evidence type="ECO:0000256" key="5">
    <source>
        <dbReference type="ARBA" id="ARBA00018672"/>
    </source>
</evidence>
<dbReference type="CDD" id="cd17546">
    <property type="entry name" value="REC_hyHK_CKI1_RcsC-like"/>
    <property type="match status" value="1"/>
</dbReference>
<dbReference type="InterPro" id="IPR036890">
    <property type="entry name" value="HATPase_C_sf"/>
</dbReference>
<evidence type="ECO:0000256" key="18">
    <source>
        <dbReference type="ARBA" id="ARBA00068150"/>
    </source>
</evidence>
<evidence type="ECO:0000256" key="16">
    <source>
        <dbReference type="ARBA" id="ARBA00024867"/>
    </source>
</evidence>
<evidence type="ECO:0000313" key="25">
    <source>
        <dbReference type="EMBL" id="QGZ99990.1"/>
    </source>
</evidence>
<dbReference type="SUPFAM" id="SSF47384">
    <property type="entry name" value="Homodimeric domain of signal transducing histidine kinase"/>
    <property type="match status" value="1"/>
</dbReference>
<sequence>MNKSKKSYNVTTNEMALALACIGDGVVYTDHLGTILYINDSTARLSGWLPEEAQGKIFEEVFPVINKETEEIMDSPIELTIKKKKALGLKNHSALIKKDGQIICISASSSPVIEQDGQVRGVIFVFRDITRIKEIENDYKNEAENFRTIFYSSPVNMVIIDELAHISCVNNAALELMHVEKQDVLGKTFGEAFKCAASFEHPRGCGYAAKCKQCEITHAGLRALKNNESIEGLEFSQSFILNGKTKQLWFHVSISPLMVDGKKNIVIALNDITEEKILEESLVKSRDFQLKLLDYFPVSIWRSTEKEITYLNKNLLDFLGMNFEECMNIHWLSVIHPEDKSAYKEILKNAEANHTSFEYEHRLRYHDGEYRWCLSSGGPYYDLEGEYAGLIGIILDITDRKIAEDALKRYQLLSENARDMIMFVSQDGKILEANKAALKAYGYDHLEIVQKTVFDFAEDVTFAGEQLKIAVEKGFFIETNTKRKDGSIVPVEVSAQTTMINGHQVLLCVLREITERKKIEKQLLDSETRYRNLYNNVTDAIYIVEIIENDDRIGKIIEVNDITCQRLGYTREELFQLYLPDIVKYDTKDQIEQLEKLIQQGFDTAEHVHVTKDGREIPVEVSMHLININGKTCIYCLARDISERRASERALIESEEKFRSVFENAKDAIFLEQVNEKGEVTIVEVNEVACKGLEYTRDELIGHSPKMISRIGKAEVDILMTQVRNYQTYVFEDIHISKNGREIPVEINIRQFKLNHIDYLILIARDITERKKNEERFIKAKEEAEAANRAKSEFLANMSHEIRTPVNGINGMIDLTLATDLNPEQRDNLETAKICANSLLALISDILDFSKIEARKLVVENINFDMHDLVEKNSKVHTLRASKKRLQLTYDLDPSIPKYLIGDPNRLRQVLNNLVDNAIKFTDTGKISVTLNNVLKTDQDIELKFAVQDTGIGISEEDQTFLFKTFTQVDSSITRKYGGTGLGLAISKQLVELMGGTMGVSSQKGRGSTFYFPIKFKIGKLSETVPFLRPDISPMIRPLHILLAEDDKVSQVFLRRMLKERGHQVDTADNGLEVLDLFKKKKYDLILMDIQMPVMDGIEATKNIRESEGGRTHTPIIAVSAYALQGDEQRFLAMGMDSYLAKPIDINDLMKKIGSVGQNRQEFPDKVELGDHGEIIFTSKSENKDTEHYTSVMQEIEHCIKELDDHFESMQYEAIESIANRLKNLCNQIEADELKFCAFKIELARRKNNIGDEIEYFSLFKEAYYVFKKSFQKVT</sequence>
<keyword evidence="7 20" id="KW-0597">Phosphoprotein</keyword>
<evidence type="ECO:0000256" key="4">
    <source>
        <dbReference type="ARBA" id="ARBA00012438"/>
    </source>
</evidence>
<feature type="domain" description="PAS" evidence="23">
    <location>
        <begin position="526"/>
        <end position="605"/>
    </location>
</feature>
<evidence type="ECO:0000256" key="1">
    <source>
        <dbReference type="ARBA" id="ARBA00000085"/>
    </source>
</evidence>
<evidence type="ECO:0000256" key="3">
    <source>
        <dbReference type="ARBA" id="ARBA00006402"/>
    </source>
</evidence>
<keyword evidence="12" id="KW-0067">ATP-binding</keyword>
<dbReference type="PROSITE" id="PS50109">
    <property type="entry name" value="HIS_KIN"/>
    <property type="match status" value="1"/>
</dbReference>
<dbReference type="InterPro" id="IPR005467">
    <property type="entry name" value="His_kinase_dom"/>
</dbReference>
<dbReference type="EMBL" id="CP046996">
    <property type="protein sequence ID" value="QGZ99990.1"/>
    <property type="molecule type" value="Genomic_DNA"/>
</dbReference>
<evidence type="ECO:0000256" key="14">
    <source>
        <dbReference type="ARBA" id="ARBA00023012"/>
    </source>
</evidence>
<dbReference type="AlphaFoldDB" id="A0A857DGZ6"/>
<dbReference type="GO" id="GO:0005886">
    <property type="term" value="C:plasma membrane"/>
    <property type="evidence" value="ECO:0007669"/>
    <property type="project" value="UniProtKB-SubCell"/>
</dbReference>
<dbReference type="Gene3D" id="3.40.50.2300">
    <property type="match status" value="1"/>
</dbReference>
<dbReference type="GO" id="GO:0005524">
    <property type="term" value="F:ATP binding"/>
    <property type="evidence" value="ECO:0007669"/>
    <property type="project" value="UniProtKB-KW"/>
</dbReference>
<dbReference type="PROSITE" id="PS50110">
    <property type="entry name" value="RESPONSE_REGULATORY"/>
    <property type="match status" value="1"/>
</dbReference>
<proteinExistence type="inferred from homology"/>
<comment type="function">
    <text evidence="16">May play the central regulatory role in sporulation. It may be an element of the effector pathway responsible for the activation of sporulation genes in response to nutritional stress. Spo0A may act in concert with spo0H (a sigma factor) to control the expression of some genes that are critical to the sporulation process.</text>
</comment>
<dbReference type="InterPro" id="IPR011006">
    <property type="entry name" value="CheY-like_superfamily"/>
</dbReference>
<comment type="catalytic activity">
    <reaction evidence="1">
        <text>ATP + protein L-histidine = ADP + protein N-phospho-L-histidine.</text>
        <dbReference type="EC" id="2.7.13.3"/>
    </reaction>
</comment>
<dbReference type="SMART" id="SM00091">
    <property type="entry name" value="PAS"/>
    <property type="match status" value="6"/>
</dbReference>
<keyword evidence="9" id="KW-0812">Transmembrane</keyword>
<dbReference type="NCBIfam" id="TIGR00229">
    <property type="entry name" value="sensory_box"/>
    <property type="match status" value="5"/>
</dbReference>
<evidence type="ECO:0000259" key="21">
    <source>
        <dbReference type="PROSITE" id="PS50109"/>
    </source>
</evidence>
<evidence type="ECO:0000256" key="12">
    <source>
        <dbReference type="ARBA" id="ARBA00022840"/>
    </source>
</evidence>
<keyword evidence="13" id="KW-1133">Transmembrane helix</keyword>
<comment type="subunit">
    <text evidence="17">At low DSF concentrations, interacts with RpfF.</text>
</comment>
<dbReference type="InterPro" id="IPR036097">
    <property type="entry name" value="HisK_dim/P_sf"/>
</dbReference>
<dbReference type="SUPFAM" id="SSF47226">
    <property type="entry name" value="Histidine-containing phosphotransfer domain, HPT domain"/>
    <property type="match status" value="1"/>
</dbReference>
<dbReference type="SMART" id="SM00086">
    <property type="entry name" value="PAC"/>
    <property type="match status" value="6"/>
</dbReference>
<gene>
    <name evidence="25" type="ORF">GQ588_04680</name>
</gene>
<feature type="domain" description="PAC" evidence="24">
    <location>
        <begin position="724"/>
        <end position="779"/>
    </location>
</feature>
<dbReference type="InterPro" id="IPR003594">
    <property type="entry name" value="HATPase_dom"/>
</dbReference>
<feature type="domain" description="PAS" evidence="23">
    <location>
        <begin position="142"/>
        <end position="202"/>
    </location>
</feature>
<keyword evidence="15" id="KW-0472">Membrane</keyword>
<evidence type="ECO:0000256" key="9">
    <source>
        <dbReference type="ARBA" id="ARBA00022692"/>
    </source>
</evidence>
<dbReference type="RefSeq" id="WP_025205333.1">
    <property type="nucleotide sequence ID" value="NZ_CP046996.1"/>
</dbReference>
<keyword evidence="10" id="KW-0547">Nucleotide-binding</keyword>
<dbReference type="InterPro" id="IPR013655">
    <property type="entry name" value="PAS_fold_3"/>
</dbReference>
<dbReference type="SUPFAM" id="SSF55874">
    <property type="entry name" value="ATPase domain of HSP90 chaperone/DNA topoisomerase II/histidine kinase"/>
    <property type="match status" value="1"/>
</dbReference>
<evidence type="ECO:0000256" key="7">
    <source>
        <dbReference type="ARBA" id="ARBA00022553"/>
    </source>
</evidence>
<protein>
    <recommendedName>
        <fullName evidence="19">Circadian input-output histidine kinase CikA</fullName>
        <ecNumber evidence="4">2.7.13.3</ecNumber>
    </recommendedName>
    <alternativeName>
        <fullName evidence="18">Sensory/regulatory protein RpfC</fullName>
    </alternativeName>
    <alternativeName>
        <fullName evidence="5">Stage 0 sporulation protein A homolog</fullName>
    </alternativeName>
</protein>
<dbReference type="SMART" id="SM00448">
    <property type="entry name" value="REC"/>
    <property type="match status" value="1"/>
</dbReference>
<feature type="domain" description="PAS" evidence="23">
    <location>
        <begin position="654"/>
        <end position="704"/>
    </location>
</feature>
<comment type="subcellular location">
    <subcellularLocation>
        <location evidence="2">Cell membrane</location>
        <topology evidence="2">Multi-pass membrane protein</topology>
    </subcellularLocation>
</comment>
<dbReference type="Pfam" id="PF00989">
    <property type="entry name" value="PAS"/>
    <property type="match status" value="1"/>
</dbReference>
<dbReference type="SUPFAM" id="SSF55785">
    <property type="entry name" value="PYP-like sensor domain (PAS domain)"/>
    <property type="match status" value="6"/>
</dbReference>
<dbReference type="Pfam" id="PF00512">
    <property type="entry name" value="HisKA"/>
    <property type="match status" value="1"/>
</dbReference>
<dbReference type="Pfam" id="PF00072">
    <property type="entry name" value="Response_reg"/>
    <property type="match status" value="1"/>
</dbReference>
<dbReference type="FunFam" id="1.10.287.130:FF:000002">
    <property type="entry name" value="Two-component osmosensing histidine kinase"/>
    <property type="match status" value="1"/>
</dbReference>
<dbReference type="PANTHER" id="PTHR45339">
    <property type="entry name" value="HYBRID SIGNAL TRANSDUCTION HISTIDINE KINASE J"/>
    <property type="match status" value="1"/>
</dbReference>
<dbReference type="Pfam" id="PF02518">
    <property type="entry name" value="HATPase_c"/>
    <property type="match status" value="1"/>
</dbReference>
<feature type="modified residue" description="4-aspartylphosphate" evidence="20">
    <location>
        <position position="1089"/>
    </location>
</feature>
<dbReference type="InterPro" id="IPR003661">
    <property type="entry name" value="HisK_dim/P_dom"/>
</dbReference>
<dbReference type="InterPro" id="IPR036641">
    <property type="entry name" value="HPT_dom_sf"/>
</dbReference>
<feature type="domain" description="PAC" evidence="24">
    <location>
        <begin position="475"/>
        <end position="525"/>
    </location>
</feature>
<evidence type="ECO:0000259" key="22">
    <source>
        <dbReference type="PROSITE" id="PS50110"/>
    </source>
</evidence>
<evidence type="ECO:0000256" key="19">
    <source>
        <dbReference type="ARBA" id="ARBA00074306"/>
    </source>
</evidence>
<dbReference type="SUPFAM" id="SSF52172">
    <property type="entry name" value="CheY-like"/>
    <property type="match status" value="1"/>
</dbReference>
<dbReference type="EC" id="2.7.13.3" evidence="4"/>
<dbReference type="Gene3D" id="3.30.565.10">
    <property type="entry name" value="Histidine kinase-like ATPase, C-terminal domain"/>
    <property type="match status" value="1"/>
</dbReference>
<evidence type="ECO:0000256" key="15">
    <source>
        <dbReference type="ARBA" id="ARBA00023136"/>
    </source>
</evidence>
<dbReference type="Pfam" id="PF13426">
    <property type="entry name" value="PAS_9"/>
    <property type="match status" value="4"/>
</dbReference>
<dbReference type="PRINTS" id="PR00344">
    <property type="entry name" value="BCTRLSENSOR"/>
</dbReference>
<evidence type="ECO:0000256" key="8">
    <source>
        <dbReference type="ARBA" id="ARBA00022679"/>
    </source>
</evidence>
<feature type="domain" description="Histidine kinase" evidence="21">
    <location>
        <begin position="797"/>
        <end position="1018"/>
    </location>
</feature>
<dbReference type="Gene3D" id="1.10.287.130">
    <property type="match status" value="1"/>
</dbReference>
<feature type="domain" description="PAC" evidence="24">
    <location>
        <begin position="357"/>
        <end position="409"/>
    </location>
</feature>